<keyword evidence="18" id="KW-1015">Disulfide bond</keyword>
<keyword evidence="13 20" id="KW-0249">Electron transport</keyword>
<evidence type="ECO:0000256" key="13">
    <source>
        <dbReference type="ARBA" id="ARBA00022982"/>
    </source>
</evidence>
<dbReference type="Gene3D" id="1.20.5.510">
    <property type="entry name" value="Single helix bin"/>
    <property type="match status" value="1"/>
</dbReference>
<dbReference type="EC" id="7.1.1.8" evidence="5 20"/>
<comment type="similarity">
    <text evidence="3">Belongs to the Rieske iron-sulfur protein family.</text>
</comment>
<dbReference type="InterPro" id="IPR017941">
    <property type="entry name" value="Rieske_2Fe-2S"/>
</dbReference>
<evidence type="ECO:0000259" key="22">
    <source>
        <dbReference type="PROSITE" id="PS51296"/>
    </source>
</evidence>
<feature type="domain" description="Rieske" evidence="22">
    <location>
        <begin position="108"/>
        <end position="171"/>
    </location>
</feature>
<evidence type="ECO:0000313" key="23">
    <source>
        <dbReference type="EMBL" id="SNB71817.1"/>
    </source>
</evidence>
<gene>
    <name evidence="23" type="ORF">SAMN06265338_104224</name>
</gene>
<evidence type="ECO:0000256" key="11">
    <source>
        <dbReference type="ARBA" id="ARBA00022723"/>
    </source>
</evidence>
<dbReference type="GO" id="GO:0051537">
    <property type="term" value="F:2 iron, 2 sulfur cluster binding"/>
    <property type="evidence" value="ECO:0007669"/>
    <property type="project" value="UniProtKB-KW"/>
</dbReference>
<evidence type="ECO:0000256" key="21">
    <source>
        <dbReference type="RuleBase" id="RU004497"/>
    </source>
</evidence>
<dbReference type="GO" id="GO:0046872">
    <property type="term" value="F:metal ion binding"/>
    <property type="evidence" value="ECO:0007669"/>
    <property type="project" value="UniProtKB-KW"/>
</dbReference>
<dbReference type="Gene3D" id="2.102.10.10">
    <property type="entry name" value="Rieske [2Fe-2S] iron-sulphur domain"/>
    <property type="match status" value="1"/>
</dbReference>
<protein>
    <recommendedName>
        <fullName evidence="6 20">Ubiquinol-cytochrome c reductase iron-sulfur subunit</fullName>
        <ecNumber evidence="5 20">7.1.1.8</ecNumber>
    </recommendedName>
</protein>
<accession>A0A212RHE8</accession>
<evidence type="ECO:0000256" key="7">
    <source>
        <dbReference type="ARBA" id="ARBA00022448"/>
    </source>
</evidence>
<dbReference type="NCBIfam" id="TIGR01416">
    <property type="entry name" value="Rieske_proteo"/>
    <property type="match status" value="1"/>
</dbReference>
<reference evidence="24" key="1">
    <citation type="submission" date="2017-06" db="EMBL/GenBank/DDBJ databases">
        <authorList>
            <person name="Varghese N."/>
            <person name="Submissions S."/>
        </authorList>
    </citation>
    <scope>NUCLEOTIDE SEQUENCE [LARGE SCALE GENOMIC DNA]</scope>
    <source>
        <strain evidence="24">DSM 137</strain>
    </source>
</reference>
<dbReference type="InterPro" id="IPR006317">
    <property type="entry name" value="Ubiquinol_cyt_c_Rdtase_Fe-S-su"/>
</dbReference>
<dbReference type="GO" id="GO:0005886">
    <property type="term" value="C:plasma membrane"/>
    <property type="evidence" value="ECO:0007669"/>
    <property type="project" value="UniProtKB-SubCell"/>
</dbReference>
<dbReference type="Pfam" id="PF10399">
    <property type="entry name" value="UCR_Fe-S_N"/>
    <property type="match status" value="1"/>
</dbReference>
<keyword evidence="12" id="KW-1278">Translocase</keyword>
<dbReference type="AlphaFoldDB" id="A0A212RHE8"/>
<evidence type="ECO:0000256" key="5">
    <source>
        <dbReference type="ARBA" id="ARBA00012951"/>
    </source>
</evidence>
<comment type="cofactor">
    <cofactor evidence="20">
        <name>[2Fe-2S] cluster</name>
        <dbReference type="ChEBI" id="CHEBI:190135"/>
    </cofactor>
    <text evidence="20">Binds 1 [2Fe-2S] cluster per subunit.</text>
</comment>
<keyword evidence="9" id="KW-0812">Transmembrane</keyword>
<dbReference type="PROSITE" id="PS51318">
    <property type="entry name" value="TAT"/>
    <property type="match status" value="1"/>
</dbReference>
<dbReference type="EMBL" id="FYDG01000004">
    <property type="protein sequence ID" value="SNB71817.1"/>
    <property type="molecule type" value="Genomic_DNA"/>
</dbReference>
<dbReference type="Pfam" id="PF00355">
    <property type="entry name" value="Rieske"/>
    <property type="match status" value="1"/>
</dbReference>
<evidence type="ECO:0000256" key="3">
    <source>
        <dbReference type="ARBA" id="ARBA00010651"/>
    </source>
</evidence>
<evidence type="ECO:0000256" key="20">
    <source>
        <dbReference type="RuleBase" id="RU004494"/>
    </source>
</evidence>
<dbReference type="RefSeq" id="WP_088520671.1">
    <property type="nucleotide sequence ID" value="NZ_FYDG01000004.1"/>
</dbReference>
<evidence type="ECO:0000256" key="9">
    <source>
        <dbReference type="ARBA" id="ARBA00022692"/>
    </source>
</evidence>
<sequence length="175" mass="18488">MTAIPMDDPNRRDLLLIATGATAALGAAATAWPLIAQMSPTSATVAAGAPLLIDLSAIPVGGSIQVFWRGKPVFINHRSAEEIAAARADDGVIDPQPDAERVKLGHEQWLVVNGTCTHLGCIPANHEGDYGGWFCHCHGSQYDNSGRVRKGPAPKNLALVPYKFLSDAQLQIGDA</sequence>
<dbReference type="InterPro" id="IPR006311">
    <property type="entry name" value="TAT_signal"/>
</dbReference>
<organism evidence="23 24">
    <name type="scientific">Rhodoblastus acidophilus</name>
    <name type="common">Rhodopseudomonas acidophila</name>
    <dbReference type="NCBI Taxonomy" id="1074"/>
    <lineage>
        <taxon>Bacteria</taxon>
        <taxon>Pseudomonadati</taxon>
        <taxon>Pseudomonadota</taxon>
        <taxon>Alphaproteobacteria</taxon>
        <taxon>Hyphomicrobiales</taxon>
        <taxon>Rhodoblastaceae</taxon>
        <taxon>Rhodoblastus</taxon>
    </lineage>
</organism>
<evidence type="ECO:0000256" key="1">
    <source>
        <dbReference type="ARBA" id="ARBA00002444"/>
    </source>
</evidence>
<dbReference type="InterPro" id="IPR036922">
    <property type="entry name" value="Rieske_2Fe-2S_sf"/>
</dbReference>
<keyword evidence="7 20" id="KW-0813">Transport</keyword>
<dbReference type="PRINTS" id="PR00162">
    <property type="entry name" value="RIESKE"/>
</dbReference>
<keyword evidence="24" id="KW-1185">Reference proteome</keyword>
<evidence type="ECO:0000256" key="15">
    <source>
        <dbReference type="ARBA" id="ARBA00023004"/>
    </source>
</evidence>
<dbReference type="InterPro" id="IPR014349">
    <property type="entry name" value="Rieske_Fe-S_prot"/>
</dbReference>
<dbReference type="PANTHER" id="PTHR10134">
    <property type="entry name" value="CYTOCHROME B-C1 COMPLEX SUBUNIT RIESKE, MITOCHONDRIAL"/>
    <property type="match status" value="1"/>
</dbReference>
<comment type="subcellular location">
    <subcellularLocation>
        <location evidence="2">Cell membrane</location>
        <topology evidence="2">Single-pass membrane protein</topology>
    </subcellularLocation>
</comment>
<dbReference type="PROSITE" id="PS51296">
    <property type="entry name" value="RIESKE"/>
    <property type="match status" value="1"/>
</dbReference>
<evidence type="ECO:0000256" key="10">
    <source>
        <dbReference type="ARBA" id="ARBA00022714"/>
    </source>
</evidence>
<dbReference type="CDD" id="cd03470">
    <property type="entry name" value="Rieske_cytochrome_bc1"/>
    <property type="match status" value="1"/>
</dbReference>
<name>A0A212RHE8_RHOAC</name>
<evidence type="ECO:0000256" key="14">
    <source>
        <dbReference type="ARBA" id="ARBA00022989"/>
    </source>
</evidence>
<evidence type="ECO:0000256" key="6">
    <source>
        <dbReference type="ARBA" id="ARBA00019816"/>
    </source>
</evidence>
<evidence type="ECO:0000256" key="17">
    <source>
        <dbReference type="ARBA" id="ARBA00023136"/>
    </source>
</evidence>
<keyword evidence="15" id="KW-0408">Iron</keyword>
<dbReference type="InterPro" id="IPR019470">
    <property type="entry name" value="Ubiq_cytC_Rdtase_Fe-S_su_TAT"/>
</dbReference>
<comment type="function">
    <text evidence="1">Component of the ubiquinol-cytochrome c reductase complex (complex III or cytochrome b-c1 complex), which is a respiratory chain that generates an electrochemical potential coupled to ATP synthesis.</text>
</comment>
<evidence type="ECO:0000256" key="4">
    <source>
        <dbReference type="ARBA" id="ARBA00011649"/>
    </source>
</evidence>
<dbReference type="SUPFAM" id="SSF50022">
    <property type="entry name" value="ISP domain"/>
    <property type="match status" value="1"/>
</dbReference>
<evidence type="ECO:0000256" key="8">
    <source>
        <dbReference type="ARBA" id="ARBA00022475"/>
    </source>
</evidence>
<keyword evidence="10" id="KW-0001">2Fe-2S</keyword>
<keyword evidence="16" id="KW-0411">Iron-sulfur</keyword>
<dbReference type="OrthoDB" id="9767869at2"/>
<evidence type="ECO:0000256" key="12">
    <source>
        <dbReference type="ARBA" id="ARBA00022967"/>
    </source>
</evidence>
<keyword evidence="8" id="KW-1003">Cell membrane</keyword>
<dbReference type="Proteomes" id="UP000198418">
    <property type="component" value="Unassembled WGS sequence"/>
</dbReference>
<dbReference type="FunFam" id="2.102.10.10:FF:000001">
    <property type="entry name" value="Cytochrome b-c1 complex subunit Rieske, mitochondrial"/>
    <property type="match status" value="1"/>
</dbReference>
<evidence type="ECO:0000256" key="19">
    <source>
        <dbReference type="ARBA" id="ARBA00029351"/>
    </source>
</evidence>
<dbReference type="GO" id="GO:0008121">
    <property type="term" value="F:quinol-cytochrome-c reductase activity"/>
    <property type="evidence" value="ECO:0007669"/>
    <property type="project" value="UniProtKB-EC"/>
</dbReference>
<comment type="miscellaneous">
    <text evidence="20">The Rieske protein is a high potential 2Fe-2S protein.</text>
</comment>
<dbReference type="InterPro" id="IPR005805">
    <property type="entry name" value="Rieske_Fe-S_prot_C"/>
</dbReference>
<keyword evidence="11" id="KW-0479">Metal-binding</keyword>
<comment type="catalytic activity">
    <reaction evidence="19 20">
        <text>a quinol + 2 Fe(III)-[cytochrome c](out) = a quinone + 2 Fe(II)-[cytochrome c](out) + 2 H(+)(out)</text>
        <dbReference type="Rhea" id="RHEA:11484"/>
        <dbReference type="Rhea" id="RHEA-COMP:10350"/>
        <dbReference type="Rhea" id="RHEA-COMP:14399"/>
        <dbReference type="ChEBI" id="CHEBI:15378"/>
        <dbReference type="ChEBI" id="CHEBI:24646"/>
        <dbReference type="ChEBI" id="CHEBI:29033"/>
        <dbReference type="ChEBI" id="CHEBI:29034"/>
        <dbReference type="ChEBI" id="CHEBI:132124"/>
        <dbReference type="EC" id="7.1.1.8"/>
    </reaction>
</comment>
<evidence type="ECO:0000256" key="16">
    <source>
        <dbReference type="ARBA" id="ARBA00023014"/>
    </source>
</evidence>
<keyword evidence="17" id="KW-0472">Membrane</keyword>
<comment type="subunit">
    <text evidence="4 21">The main subunits of complex b-c1 are: cytochrome b, cytochrome c1 and the Rieske protein.</text>
</comment>
<proteinExistence type="inferred from homology"/>
<evidence type="ECO:0000313" key="24">
    <source>
        <dbReference type="Proteomes" id="UP000198418"/>
    </source>
</evidence>
<keyword evidence="14" id="KW-1133">Transmembrane helix</keyword>
<evidence type="ECO:0000256" key="18">
    <source>
        <dbReference type="ARBA" id="ARBA00023157"/>
    </source>
</evidence>
<evidence type="ECO:0000256" key="2">
    <source>
        <dbReference type="ARBA" id="ARBA00004162"/>
    </source>
</evidence>